<name>A0ACC2LNU6_PERAE</name>
<evidence type="ECO:0000313" key="1">
    <source>
        <dbReference type="EMBL" id="KAJ8635115.1"/>
    </source>
</evidence>
<accession>A0ACC2LNU6</accession>
<protein>
    <submittedName>
        <fullName evidence="1">Uncharacterized protein</fullName>
    </submittedName>
</protein>
<comment type="caution">
    <text evidence="1">The sequence shown here is derived from an EMBL/GenBank/DDBJ whole genome shotgun (WGS) entry which is preliminary data.</text>
</comment>
<dbReference type="Proteomes" id="UP001234297">
    <property type="component" value="Chromosome 3"/>
</dbReference>
<sequence>MSCRAKPLTTYPNLPPLSHCAFSPRSNGLQWGHADSVVPTVHKAGQMNWCGNLAKSVILLGAPLSHVGSPLLRHTIRGGLEAHGSAQRLCGSS</sequence>
<proteinExistence type="predicted"/>
<evidence type="ECO:0000313" key="2">
    <source>
        <dbReference type="Proteomes" id="UP001234297"/>
    </source>
</evidence>
<organism evidence="1 2">
    <name type="scientific">Persea americana</name>
    <name type="common">Avocado</name>
    <dbReference type="NCBI Taxonomy" id="3435"/>
    <lineage>
        <taxon>Eukaryota</taxon>
        <taxon>Viridiplantae</taxon>
        <taxon>Streptophyta</taxon>
        <taxon>Embryophyta</taxon>
        <taxon>Tracheophyta</taxon>
        <taxon>Spermatophyta</taxon>
        <taxon>Magnoliopsida</taxon>
        <taxon>Magnoliidae</taxon>
        <taxon>Laurales</taxon>
        <taxon>Lauraceae</taxon>
        <taxon>Persea</taxon>
    </lineage>
</organism>
<keyword evidence="2" id="KW-1185">Reference proteome</keyword>
<reference evidence="1 2" key="1">
    <citation type="journal article" date="2022" name="Hortic Res">
        <title>A haplotype resolved chromosomal level avocado genome allows analysis of novel avocado genes.</title>
        <authorList>
            <person name="Nath O."/>
            <person name="Fletcher S.J."/>
            <person name="Hayward A."/>
            <person name="Shaw L.M."/>
            <person name="Masouleh A.K."/>
            <person name="Furtado A."/>
            <person name="Henry R.J."/>
            <person name="Mitter N."/>
        </authorList>
    </citation>
    <scope>NUCLEOTIDE SEQUENCE [LARGE SCALE GENOMIC DNA]</scope>
    <source>
        <strain evidence="2">cv. Hass</strain>
    </source>
</reference>
<gene>
    <name evidence="1" type="ORF">MRB53_009382</name>
</gene>
<dbReference type="EMBL" id="CM056811">
    <property type="protein sequence ID" value="KAJ8635115.1"/>
    <property type="molecule type" value="Genomic_DNA"/>
</dbReference>